<evidence type="ECO:0000256" key="1">
    <source>
        <dbReference type="ARBA" id="ARBA00009477"/>
    </source>
</evidence>
<dbReference type="PANTHER" id="PTHR30097">
    <property type="entry name" value="CATION EFFLUX SYSTEM PROTEIN CUSB"/>
    <property type="match status" value="1"/>
</dbReference>
<name>A0ABU3D7D2_9FLAO</name>
<reference evidence="6 7" key="1">
    <citation type="submission" date="2023-09" db="EMBL/GenBank/DDBJ databases">
        <authorList>
            <person name="Rey-Velasco X."/>
        </authorList>
    </citation>
    <scope>NUCLEOTIDE SEQUENCE [LARGE SCALE GENOMIC DNA]</scope>
    <source>
        <strain evidence="6 7">F117</strain>
    </source>
</reference>
<dbReference type="Gene3D" id="2.40.50.100">
    <property type="match status" value="1"/>
</dbReference>
<comment type="similarity">
    <text evidence="1">Belongs to the membrane fusion protein (MFP) (TC 8.A.1) family.</text>
</comment>
<dbReference type="PANTHER" id="PTHR30097:SF4">
    <property type="entry name" value="SLR6042 PROTEIN"/>
    <property type="match status" value="1"/>
</dbReference>
<dbReference type="PROSITE" id="PS51257">
    <property type="entry name" value="PROKAR_LIPOPROTEIN"/>
    <property type="match status" value="1"/>
</dbReference>
<evidence type="ECO:0000256" key="2">
    <source>
        <dbReference type="ARBA" id="ARBA00022448"/>
    </source>
</evidence>
<protein>
    <submittedName>
        <fullName evidence="6">Efflux RND transporter periplasmic adaptor subunit</fullName>
    </submittedName>
</protein>
<keyword evidence="3" id="KW-0175">Coiled coil</keyword>
<dbReference type="Proteomes" id="UP001262582">
    <property type="component" value="Unassembled WGS sequence"/>
</dbReference>
<keyword evidence="7" id="KW-1185">Reference proteome</keyword>
<dbReference type="RefSeq" id="WP_311503614.1">
    <property type="nucleotide sequence ID" value="NZ_JAVRHK010000008.1"/>
</dbReference>
<dbReference type="NCBIfam" id="TIGR01730">
    <property type="entry name" value="RND_mfp"/>
    <property type="match status" value="1"/>
</dbReference>
<dbReference type="Pfam" id="PF25973">
    <property type="entry name" value="BSH_CzcB"/>
    <property type="match status" value="1"/>
</dbReference>
<evidence type="ECO:0000313" key="6">
    <source>
        <dbReference type="EMBL" id="MDT0677270.1"/>
    </source>
</evidence>
<dbReference type="InterPro" id="IPR006143">
    <property type="entry name" value="RND_pump_MFP"/>
</dbReference>
<evidence type="ECO:0000313" key="7">
    <source>
        <dbReference type="Proteomes" id="UP001262582"/>
    </source>
</evidence>
<dbReference type="InterPro" id="IPR058647">
    <property type="entry name" value="BSH_CzcB-like"/>
</dbReference>
<sequence>MKFYSTYIFIFLTGFLIISCGDETGTNKEEATVSENSGTGAETASAESTEVMISQQQFDALDIKIDTLATRSMSGFVEANGHLEVPPQSEATVTTSLGANIVSIEVIEGDNVKKGQTLAYIAHPDIVEIQTRFLNMANEMEFQEKEYNRQQKLYEAGVGSGEGFQKAEAAYRNAKGNLQGLKAQLSLLNLDPQRILNGNLAQRVPLKSPIAGAVQKVNIKTGQFVQAQENLFEIVNTEHVHADLMVFEKDVARVEKGQQVNFTVESLPGTELQAKILSIGKTFEEDPKALHIHAEIEDKPESLIPGMYVRGRIAVDNNQTVALPEDAIAKNGERFFVFTAEEEGGAWSFKPVEVVTGTKNNGWVALKFLTDSESGQKFSYNNAYYLMAEMQKGEGGGHHH</sequence>
<evidence type="ECO:0000259" key="4">
    <source>
        <dbReference type="Pfam" id="PF25954"/>
    </source>
</evidence>
<dbReference type="Pfam" id="PF25954">
    <property type="entry name" value="Beta-barrel_RND_2"/>
    <property type="match status" value="1"/>
</dbReference>
<dbReference type="EMBL" id="JAVRHK010000008">
    <property type="protein sequence ID" value="MDT0677270.1"/>
    <property type="molecule type" value="Genomic_DNA"/>
</dbReference>
<dbReference type="Gene3D" id="2.40.30.170">
    <property type="match status" value="1"/>
</dbReference>
<gene>
    <name evidence="6" type="ORF">RM539_11845</name>
</gene>
<feature type="domain" description="CusB-like beta-barrel" evidence="4">
    <location>
        <begin position="244"/>
        <end position="314"/>
    </location>
</feature>
<evidence type="ECO:0000259" key="5">
    <source>
        <dbReference type="Pfam" id="PF25973"/>
    </source>
</evidence>
<proteinExistence type="inferred from homology"/>
<dbReference type="InterPro" id="IPR058792">
    <property type="entry name" value="Beta-barrel_RND_2"/>
</dbReference>
<dbReference type="Gene3D" id="2.40.420.20">
    <property type="match status" value="1"/>
</dbReference>
<feature type="coiled-coil region" evidence="3">
    <location>
        <begin position="164"/>
        <end position="191"/>
    </location>
</feature>
<dbReference type="SUPFAM" id="SSF111369">
    <property type="entry name" value="HlyD-like secretion proteins"/>
    <property type="match status" value="1"/>
</dbReference>
<keyword evidence="2" id="KW-0813">Transport</keyword>
<accession>A0ABU3D7D2</accession>
<evidence type="ECO:0000256" key="3">
    <source>
        <dbReference type="SAM" id="Coils"/>
    </source>
</evidence>
<feature type="domain" description="CzcB-like barrel-sandwich hybrid" evidence="5">
    <location>
        <begin position="91"/>
        <end position="235"/>
    </location>
</feature>
<comment type="caution">
    <text evidence="6">The sequence shown here is derived from an EMBL/GenBank/DDBJ whole genome shotgun (WGS) entry which is preliminary data.</text>
</comment>
<organism evidence="6 7">
    <name type="scientific">Autumnicola musiva</name>
    <dbReference type="NCBI Taxonomy" id="3075589"/>
    <lineage>
        <taxon>Bacteria</taxon>
        <taxon>Pseudomonadati</taxon>
        <taxon>Bacteroidota</taxon>
        <taxon>Flavobacteriia</taxon>
        <taxon>Flavobacteriales</taxon>
        <taxon>Flavobacteriaceae</taxon>
        <taxon>Autumnicola</taxon>
    </lineage>
</organism>
<dbReference type="InterPro" id="IPR051909">
    <property type="entry name" value="MFP_Cation_Efflux"/>
</dbReference>